<organism evidence="1 2">
    <name type="scientific">Pseudomonas atacamensis</name>
    <dbReference type="NCBI Taxonomy" id="2565368"/>
    <lineage>
        <taxon>Bacteria</taxon>
        <taxon>Pseudomonadati</taxon>
        <taxon>Pseudomonadota</taxon>
        <taxon>Gammaproteobacteria</taxon>
        <taxon>Pseudomonadales</taxon>
        <taxon>Pseudomonadaceae</taxon>
        <taxon>Pseudomonas</taxon>
    </lineage>
</organism>
<evidence type="ECO:0000313" key="1">
    <source>
        <dbReference type="EMBL" id="THF36865.1"/>
    </source>
</evidence>
<evidence type="ECO:0000313" key="2">
    <source>
        <dbReference type="Proteomes" id="UP000310574"/>
    </source>
</evidence>
<dbReference type="Proteomes" id="UP000310574">
    <property type="component" value="Unassembled WGS sequence"/>
</dbReference>
<sequence length="222" mass="25673">MAERIYKQLEGMTLDYVSGQLEENPKERSIRYTVSFDLDLDFTHFVQMANVYIPDYLNNPVNAIRPELDGLAYHYSYNYLFDSAGNIRDKMDLFELFTSPRYYMDQWATGVELAVRYSKPAFEVFGQKLRITASRDLRLVDESRTIRIADLPLLQFHWALNLLQSDLAAPDVTAPLTKVVLMYMNEDFVEVEGHSVLRGVKYVDRNQLGFGTITAKQMLTAQ</sequence>
<protein>
    <submittedName>
        <fullName evidence="1">Uncharacterized protein</fullName>
    </submittedName>
</protein>
<reference evidence="1 2" key="1">
    <citation type="submission" date="2019-04" db="EMBL/GenBank/DDBJ databases">
        <title>Draft genome sequence of Pseudomonas sp. M7D1 isolated from rhizosphere of plant the flowery desert.</title>
        <authorList>
            <person name="Poblete-Morales M."/>
            <person name="Plaza N."/>
            <person name="Corsini G."/>
            <person name="Silva E."/>
        </authorList>
    </citation>
    <scope>NUCLEOTIDE SEQUENCE [LARGE SCALE GENOMIC DNA]</scope>
    <source>
        <strain evidence="1 2">M7D1</strain>
    </source>
</reference>
<dbReference type="EMBL" id="SSBS01000001">
    <property type="protein sequence ID" value="THF36865.1"/>
    <property type="molecule type" value="Genomic_DNA"/>
</dbReference>
<comment type="caution">
    <text evidence="1">The sequence shown here is derived from an EMBL/GenBank/DDBJ whole genome shotgun (WGS) entry which is preliminary data.</text>
</comment>
<dbReference type="AlphaFoldDB" id="A0AAQ2DGF3"/>
<name>A0AAQ2DGF3_9PSED</name>
<accession>A0AAQ2DGF3</accession>
<gene>
    <name evidence="1" type="ORF">E5170_04370</name>
</gene>
<proteinExistence type="predicted"/>